<keyword evidence="5 10" id="KW-0819">tRNA processing</keyword>
<feature type="site" description="Interaction with substrate tRNA" evidence="10">
    <location>
        <position position="108"/>
    </location>
</feature>
<dbReference type="Gene3D" id="1.10.20.140">
    <property type="match status" value="1"/>
</dbReference>
<feature type="compositionally biased region" description="Basic and acidic residues" evidence="14">
    <location>
        <begin position="137"/>
        <end position="149"/>
    </location>
</feature>
<dbReference type="HAMAP" id="MF_00185">
    <property type="entry name" value="IPP_trans"/>
    <property type="match status" value="1"/>
</dbReference>
<evidence type="ECO:0000256" key="3">
    <source>
        <dbReference type="ARBA" id="ARBA00005842"/>
    </source>
</evidence>
<feature type="site" description="Interaction with substrate tRNA" evidence="10">
    <location>
        <position position="130"/>
    </location>
</feature>
<dbReference type="OrthoDB" id="9776390at2"/>
<comment type="catalytic activity">
    <reaction evidence="9 10 11">
        <text>adenosine(37) in tRNA + dimethylallyl diphosphate = N(6)-dimethylallyladenosine(37) in tRNA + diphosphate</text>
        <dbReference type="Rhea" id="RHEA:26482"/>
        <dbReference type="Rhea" id="RHEA-COMP:10162"/>
        <dbReference type="Rhea" id="RHEA-COMP:10375"/>
        <dbReference type="ChEBI" id="CHEBI:33019"/>
        <dbReference type="ChEBI" id="CHEBI:57623"/>
        <dbReference type="ChEBI" id="CHEBI:74411"/>
        <dbReference type="ChEBI" id="CHEBI:74415"/>
        <dbReference type="EC" id="2.5.1.75"/>
    </reaction>
</comment>
<comment type="caution">
    <text evidence="10">Lacks conserved residue(s) required for the propagation of feature annotation.</text>
</comment>
<feature type="region of interest" description="Disordered" evidence="14">
    <location>
        <begin position="137"/>
        <end position="157"/>
    </location>
</feature>
<evidence type="ECO:0000256" key="2">
    <source>
        <dbReference type="ARBA" id="ARBA00003213"/>
    </source>
</evidence>
<evidence type="ECO:0000256" key="4">
    <source>
        <dbReference type="ARBA" id="ARBA00022679"/>
    </source>
</evidence>
<dbReference type="GO" id="GO:0052381">
    <property type="term" value="F:tRNA dimethylallyltransferase activity"/>
    <property type="evidence" value="ECO:0007669"/>
    <property type="project" value="UniProtKB-UniRule"/>
</dbReference>
<name>A0A1M7Y0W7_9BACT</name>
<dbReference type="RefSeq" id="WP_073612406.1">
    <property type="nucleotide sequence ID" value="NZ_FRFE01000004.1"/>
</dbReference>
<evidence type="ECO:0000256" key="12">
    <source>
        <dbReference type="RuleBase" id="RU003784"/>
    </source>
</evidence>
<dbReference type="Proteomes" id="UP000184603">
    <property type="component" value="Unassembled WGS sequence"/>
</dbReference>
<evidence type="ECO:0000256" key="11">
    <source>
        <dbReference type="RuleBase" id="RU003783"/>
    </source>
</evidence>
<keyword evidence="8 10" id="KW-0460">Magnesium</keyword>
<evidence type="ECO:0000313" key="15">
    <source>
        <dbReference type="EMBL" id="SHO45356.1"/>
    </source>
</evidence>
<dbReference type="InterPro" id="IPR018022">
    <property type="entry name" value="IPT"/>
</dbReference>
<keyword evidence="6 10" id="KW-0547">Nucleotide-binding</keyword>
<evidence type="ECO:0000256" key="10">
    <source>
        <dbReference type="HAMAP-Rule" id="MF_00185"/>
    </source>
</evidence>
<feature type="region of interest" description="Interaction with substrate tRNA" evidence="10">
    <location>
        <begin position="42"/>
        <end position="45"/>
    </location>
</feature>
<dbReference type="PANTHER" id="PTHR11088:SF60">
    <property type="entry name" value="TRNA DIMETHYLALLYLTRANSFERASE"/>
    <property type="match status" value="1"/>
</dbReference>
<dbReference type="GO" id="GO:0005524">
    <property type="term" value="F:ATP binding"/>
    <property type="evidence" value="ECO:0007669"/>
    <property type="project" value="UniProtKB-UniRule"/>
</dbReference>
<evidence type="ECO:0000256" key="14">
    <source>
        <dbReference type="SAM" id="MobiDB-lite"/>
    </source>
</evidence>
<organism evidence="15 16">
    <name type="scientific">Desulfopila aestuarii DSM 18488</name>
    <dbReference type="NCBI Taxonomy" id="1121416"/>
    <lineage>
        <taxon>Bacteria</taxon>
        <taxon>Pseudomonadati</taxon>
        <taxon>Thermodesulfobacteriota</taxon>
        <taxon>Desulfobulbia</taxon>
        <taxon>Desulfobulbales</taxon>
        <taxon>Desulfocapsaceae</taxon>
        <taxon>Desulfopila</taxon>
    </lineage>
</organism>
<dbReference type="GO" id="GO:0006400">
    <property type="term" value="P:tRNA modification"/>
    <property type="evidence" value="ECO:0007669"/>
    <property type="project" value="TreeGrafter"/>
</dbReference>
<dbReference type="EC" id="2.5.1.75" evidence="10"/>
<comment type="function">
    <text evidence="2 10 12">Catalyzes the transfer of a dimethylallyl group onto the adenine at position 37 in tRNAs that read codons beginning with uridine, leading to the formation of N6-(dimethylallyl)adenosine (i(6)A).</text>
</comment>
<evidence type="ECO:0000256" key="8">
    <source>
        <dbReference type="ARBA" id="ARBA00022842"/>
    </source>
</evidence>
<dbReference type="PANTHER" id="PTHR11088">
    <property type="entry name" value="TRNA DIMETHYLALLYLTRANSFERASE"/>
    <property type="match status" value="1"/>
</dbReference>
<keyword evidence="7 10" id="KW-0067">ATP-binding</keyword>
<proteinExistence type="inferred from homology"/>
<comment type="subunit">
    <text evidence="10">Monomer.</text>
</comment>
<dbReference type="Gene3D" id="3.40.50.300">
    <property type="entry name" value="P-loop containing nucleotide triphosphate hydrolases"/>
    <property type="match status" value="1"/>
</dbReference>
<dbReference type="EMBL" id="FRFE01000004">
    <property type="protein sequence ID" value="SHO45356.1"/>
    <property type="molecule type" value="Genomic_DNA"/>
</dbReference>
<feature type="binding site" evidence="10">
    <location>
        <begin position="19"/>
        <end position="24"/>
    </location>
    <ligand>
        <name>substrate</name>
    </ligand>
</feature>
<dbReference type="Pfam" id="PF01715">
    <property type="entry name" value="IPPT"/>
    <property type="match status" value="1"/>
</dbReference>
<evidence type="ECO:0000256" key="6">
    <source>
        <dbReference type="ARBA" id="ARBA00022741"/>
    </source>
</evidence>
<evidence type="ECO:0000256" key="1">
    <source>
        <dbReference type="ARBA" id="ARBA00001946"/>
    </source>
</evidence>
<comment type="similarity">
    <text evidence="3 10 13">Belongs to the IPP transferase family.</text>
</comment>
<dbReference type="InterPro" id="IPR039657">
    <property type="entry name" value="Dimethylallyltransferase"/>
</dbReference>
<evidence type="ECO:0000256" key="7">
    <source>
        <dbReference type="ARBA" id="ARBA00022840"/>
    </source>
</evidence>
<dbReference type="InterPro" id="IPR027417">
    <property type="entry name" value="P-loop_NTPase"/>
</dbReference>
<evidence type="ECO:0000313" key="16">
    <source>
        <dbReference type="Proteomes" id="UP000184603"/>
    </source>
</evidence>
<evidence type="ECO:0000256" key="5">
    <source>
        <dbReference type="ARBA" id="ARBA00022694"/>
    </source>
</evidence>
<dbReference type="AlphaFoldDB" id="A0A1M7Y0W7"/>
<comment type="cofactor">
    <cofactor evidence="1 10">
        <name>Mg(2+)</name>
        <dbReference type="ChEBI" id="CHEBI:18420"/>
    </cofactor>
</comment>
<reference evidence="15 16" key="1">
    <citation type="submission" date="2016-12" db="EMBL/GenBank/DDBJ databases">
        <authorList>
            <person name="Song W.-J."/>
            <person name="Kurnit D.M."/>
        </authorList>
    </citation>
    <scope>NUCLEOTIDE SEQUENCE [LARGE SCALE GENOMIC DNA]</scope>
    <source>
        <strain evidence="15 16">DSM 18488</strain>
    </source>
</reference>
<feature type="binding site" evidence="10">
    <location>
        <begin position="17"/>
        <end position="24"/>
    </location>
    <ligand>
        <name>ATP</name>
        <dbReference type="ChEBI" id="CHEBI:30616"/>
    </ligand>
</feature>
<keyword evidence="4 10" id="KW-0808">Transferase</keyword>
<accession>A0A1M7Y0W7</accession>
<dbReference type="STRING" id="1121416.SAMN02745220_01055"/>
<evidence type="ECO:0000256" key="9">
    <source>
        <dbReference type="ARBA" id="ARBA00049563"/>
    </source>
</evidence>
<dbReference type="NCBIfam" id="TIGR00174">
    <property type="entry name" value="miaA"/>
    <property type="match status" value="1"/>
</dbReference>
<dbReference type="SUPFAM" id="SSF52540">
    <property type="entry name" value="P-loop containing nucleoside triphosphate hydrolases"/>
    <property type="match status" value="2"/>
</dbReference>
<protein>
    <recommendedName>
        <fullName evidence="10">tRNA dimethylallyltransferase</fullName>
        <ecNumber evidence="10">2.5.1.75</ecNumber>
    </recommendedName>
    <alternativeName>
        <fullName evidence="10">Dimethylallyl diphosphate:tRNA dimethylallyltransferase</fullName>
        <shortName evidence="10">DMAPP:tRNA dimethylallyltransferase</shortName>
        <shortName evidence="10">DMATase</shortName>
    </alternativeName>
    <alternativeName>
        <fullName evidence="10">Isopentenyl-diphosphate:tRNA isopentenyltransferase</fullName>
        <shortName evidence="10">IPP transferase</shortName>
        <shortName evidence="10">IPPT</shortName>
        <shortName evidence="10">IPTase</shortName>
    </alternativeName>
</protein>
<evidence type="ECO:0000256" key="13">
    <source>
        <dbReference type="RuleBase" id="RU003785"/>
    </source>
</evidence>
<keyword evidence="16" id="KW-1185">Reference proteome</keyword>
<sequence length="315" mass="36161">MTDAEPHIITPIVALVGPTAIGKTALSLQLARDFNCEIVSVDSMQVYRHMDIGTAKIRPEEMQGIPHHLIDIVNPDEEYDAARFVSDATRAIRIIGEKGKLPLLTGGTGLYLKALTEGLFTVLPENKEVRKELQERVESEGSSKLHEELADCDPESASRIHPNDSMRIIRGLEIFTCSGIPWSTHLRRQKEEEGRGAFDALQIALTCNRERLYERINHRSRLMLEEGLEAEVENLLNLGYGRDLHPMNAIGYRHMLQYLDKVCSYDEMLELLQRDTRRYAKRQYTWFRGIRGIEWFEVADTESINKRIDDWLNIN</sequence>
<gene>
    <name evidence="10" type="primary">miaA</name>
    <name evidence="15" type="ORF">SAMN02745220_01055</name>
</gene>